<dbReference type="InterPro" id="IPR007634">
    <property type="entry name" value="RNA_pol_sigma_54_DNA-bd"/>
</dbReference>
<evidence type="ECO:0000256" key="6">
    <source>
        <dbReference type="ARBA" id="ARBA00023082"/>
    </source>
</evidence>
<dbReference type="GO" id="GO:0006352">
    <property type="term" value="P:DNA-templated transcription initiation"/>
    <property type="evidence" value="ECO:0007669"/>
    <property type="project" value="InterPro"/>
</dbReference>
<dbReference type="PROSITE" id="PS00718">
    <property type="entry name" value="SIGMA54_2"/>
    <property type="match status" value="1"/>
</dbReference>
<evidence type="ECO:0000256" key="2">
    <source>
        <dbReference type="ARBA" id="ARBA00022478"/>
    </source>
</evidence>
<dbReference type="InterPro" id="IPR000394">
    <property type="entry name" value="RNA_pol_sigma_54"/>
</dbReference>
<keyword evidence="12" id="KW-1185">Reference proteome</keyword>
<keyword evidence="6" id="KW-0731">Sigma factor</keyword>
<gene>
    <name evidence="11" type="primary">rpoN</name>
    <name evidence="11" type="ORF">J3A84_10460</name>
</gene>
<evidence type="ECO:0000313" key="11">
    <source>
        <dbReference type="EMBL" id="MBO1265453.1"/>
    </source>
</evidence>
<dbReference type="PROSITE" id="PS00717">
    <property type="entry name" value="SIGMA54_1"/>
    <property type="match status" value="1"/>
</dbReference>
<dbReference type="InterPro" id="IPR007046">
    <property type="entry name" value="RNA_pol_sigma_54_core-bd"/>
</dbReference>
<dbReference type="GO" id="GO:0000428">
    <property type="term" value="C:DNA-directed RNA polymerase complex"/>
    <property type="evidence" value="ECO:0007669"/>
    <property type="project" value="UniProtKB-KW"/>
</dbReference>
<dbReference type="Pfam" id="PF00309">
    <property type="entry name" value="Sigma54_AID"/>
    <property type="match status" value="1"/>
</dbReference>
<dbReference type="PRINTS" id="PR00045">
    <property type="entry name" value="SIGMA54FCT"/>
</dbReference>
<evidence type="ECO:0000256" key="3">
    <source>
        <dbReference type="ARBA" id="ARBA00022679"/>
    </source>
</evidence>
<dbReference type="Proteomes" id="UP000664218">
    <property type="component" value="Unassembled WGS sequence"/>
</dbReference>
<protein>
    <submittedName>
        <fullName evidence="11">RNA polymerase factor sigma-54</fullName>
    </submittedName>
</protein>
<dbReference type="RefSeq" id="WP_207599970.1">
    <property type="nucleotide sequence ID" value="NZ_JAFNJU010000007.1"/>
</dbReference>
<dbReference type="PANTHER" id="PTHR32248:SF4">
    <property type="entry name" value="RNA POLYMERASE SIGMA-54 FACTOR"/>
    <property type="match status" value="1"/>
</dbReference>
<evidence type="ECO:0000256" key="4">
    <source>
        <dbReference type="ARBA" id="ARBA00022695"/>
    </source>
</evidence>
<dbReference type="Gene3D" id="1.10.10.60">
    <property type="entry name" value="Homeodomain-like"/>
    <property type="match status" value="1"/>
</dbReference>
<dbReference type="PANTHER" id="PTHR32248">
    <property type="entry name" value="RNA POLYMERASE SIGMA-54 FACTOR"/>
    <property type="match status" value="1"/>
</dbReference>
<dbReference type="PROSITE" id="PS50044">
    <property type="entry name" value="SIGMA54_3"/>
    <property type="match status" value="1"/>
</dbReference>
<evidence type="ECO:0000256" key="1">
    <source>
        <dbReference type="ARBA" id="ARBA00008798"/>
    </source>
</evidence>
<dbReference type="GO" id="GO:0001216">
    <property type="term" value="F:DNA-binding transcription activator activity"/>
    <property type="evidence" value="ECO:0007669"/>
    <property type="project" value="InterPro"/>
</dbReference>
<comment type="caution">
    <text evidence="11">The sequence shown here is derived from an EMBL/GenBank/DDBJ whole genome shotgun (WGS) entry which is preliminary data.</text>
</comment>
<evidence type="ECO:0000256" key="5">
    <source>
        <dbReference type="ARBA" id="ARBA00023015"/>
    </source>
</evidence>
<dbReference type="Pfam" id="PF04552">
    <property type="entry name" value="Sigma54_DBD"/>
    <property type="match status" value="1"/>
</dbReference>
<evidence type="ECO:0000259" key="9">
    <source>
        <dbReference type="Pfam" id="PF04552"/>
    </source>
</evidence>
<evidence type="ECO:0000313" key="12">
    <source>
        <dbReference type="Proteomes" id="UP000664218"/>
    </source>
</evidence>
<dbReference type="GO" id="GO:0003677">
    <property type="term" value="F:DNA binding"/>
    <property type="evidence" value="ECO:0007669"/>
    <property type="project" value="UniProtKB-KW"/>
</dbReference>
<keyword evidence="8" id="KW-0804">Transcription</keyword>
<dbReference type="PIRSF" id="PIRSF000774">
    <property type="entry name" value="RpoN"/>
    <property type="match status" value="1"/>
</dbReference>
<comment type="similarity">
    <text evidence="1">Belongs to the sigma-54 factor family.</text>
</comment>
<accession>A0A939KJR8</accession>
<evidence type="ECO:0000259" key="10">
    <source>
        <dbReference type="Pfam" id="PF04963"/>
    </source>
</evidence>
<dbReference type="Pfam" id="PF04963">
    <property type="entry name" value="Sigma54_CBD"/>
    <property type="match status" value="1"/>
</dbReference>
<dbReference type="NCBIfam" id="TIGR02395">
    <property type="entry name" value="rpoN_sigma"/>
    <property type="match status" value="1"/>
</dbReference>
<keyword evidence="4" id="KW-0548">Nucleotidyltransferase</keyword>
<reference evidence="11" key="1">
    <citation type="submission" date="2021-03" db="EMBL/GenBank/DDBJ databases">
        <title>Proteiniclasticum marinus sp. nov., isolated from tidal flat sediment.</title>
        <authorList>
            <person name="Namirimu T."/>
            <person name="Yang J.-A."/>
            <person name="Yang S.-H."/>
            <person name="Kim Y.-J."/>
            <person name="Kwon K.K."/>
        </authorList>
    </citation>
    <scope>NUCLEOTIDE SEQUENCE</scope>
    <source>
        <strain evidence="11">SCR006</strain>
    </source>
</reference>
<name>A0A939KJR8_9CLOT</name>
<dbReference type="AlphaFoldDB" id="A0A939KJR8"/>
<dbReference type="GO" id="GO:0016987">
    <property type="term" value="F:sigma factor activity"/>
    <property type="evidence" value="ECO:0007669"/>
    <property type="project" value="UniProtKB-KW"/>
</dbReference>
<dbReference type="Gene3D" id="1.10.10.1330">
    <property type="entry name" value="RNA polymerase sigma-54 factor, core-binding domain"/>
    <property type="match status" value="1"/>
</dbReference>
<dbReference type="EMBL" id="JAFNJU010000007">
    <property type="protein sequence ID" value="MBO1265453.1"/>
    <property type="molecule type" value="Genomic_DNA"/>
</dbReference>
<dbReference type="GO" id="GO:0016779">
    <property type="term" value="F:nucleotidyltransferase activity"/>
    <property type="evidence" value="ECO:0007669"/>
    <property type="project" value="UniProtKB-KW"/>
</dbReference>
<keyword evidence="2" id="KW-0240">DNA-directed RNA polymerase</keyword>
<feature type="domain" description="RNA polymerase sigma factor 54 core-binding" evidence="10">
    <location>
        <begin position="94"/>
        <end position="278"/>
    </location>
</feature>
<keyword evidence="3" id="KW-0808">Transferase</keyword>
<dbReference type="InterPro" id="IPR038709">
    <property type="entry name" value="RpoN_core-bd_sf"/>
</dbReference>
<evidence type="ECO:0000256" key="7">
    <source>
        <dbReference type="ARBA" id="ARBA00023125"/>
    </source>
</evidence>
<evidence type="ECO:0000256" key="8">
    <source>
        <dbReference type="ARBA" id="ARBA00023163"/>
    </source>
</evidence>
<keyword evidence="7" id="KW-0238">DNA-binding</keyword>
<feature type="domain" description="RNA polymerase sigma factor 54 DNA-binding" evidence="9">
    <location>
        <begin position="293"/>
        <end position="450"/>
    </location>
</feature>
<sequence length="451" mass="51831">MEYNHSVNQRTEQKNMVSQDMQFHMKVLYMSSMELSAFLREEFTSNPVLDMEEPSSEDPSIIDWNELKALARNEEQKAERIAGSVTDDYVSPFEFISRDKTLTDYLIEQLGMMDLPEELIKVCEYIIFSLDGRGYFLESVKESSEILGVDAALFASGLEIVRNLEPIGIGWPDIYETLIYQLKKKEVLTKNHIELIRKYLPEVAIGNYRKIEMKMALSEETLISLVDDIKEIEPVPSRGFADNNTKNHVIPDLRIQIVGEELQITMSAMKVPKIRISNEIKVLAKEDHPELEEYLNEKLQEAMKLLRSIEMRKSTLEKVAEFVMTHQKDYLMGKSAFLNPLSMKSVAEELEVHESTISRTVREKYLCTPRGTIALKSLFSGTHASDGSELAPDYIRNVIKQIVEMEDKEHPLSDQKIAEILNEKGIEISRRTVAKYREAAGIPSTKIRKRR</sequence>
<organism evidence="11 12">
    <name type="scientific">Proteiniclasticum aestuarii</name>
    <dbReference type="NCBI Taxonomy" id="2817862"/>
    <lineage>
        <taxon>Bacteria</taxon>
        <taxon>Bacillati</taxon>
        <taxon>Bacillota</taxon>
        <taxon>Clostridia</taxon>
        <taxon>Eubacteriales</taxon>
        <taxon>Clostridiaceae</taxon>
        <taxon>Proteiniclasticum</taxon>
    </lineage>
</organism>
<proteinExistence type="inferred from homology"/>
<keyword evidence="5" id="KW-0805">Transcription regulation</keyword>